<reference evidence="2" key="1">
    <citation type="submission" date="2021-01" db="EMBL/GenBank/DDBJ databases">
        <authorList>
            <person name="Corre E."/>
            <person name="Pelletier E."/>
            <person name="Niang G."/>
            <person name="Scheremetjew M."/>
            <person name="Finn R."/>
            <person name="Kale V."/>
            <person name="Holt S."/>
            <person name="Cochrane G."/>
            <person name="Meng A."/>
            <person name="Brown T."/>
            <person name="Cohen L."/>
        </authorList>
    </citation>
    <scope>NUCLEOTIDE SEQUENCE</scope>
    <source>
        <strain evidence="2">CCMP2222</strain>
    </source>
</reference>
<dbReference type="InterPro" id="IPR007138">
    <property type="entry name" value="ABM_dom"/>
</dbReference>
<protein>
    <recommendedName>
        <fullName evidence="1">ABM domain-containing protein</fullName>
    </recommendedName>
</protein>
<dbReference type="Gene3D" id="3.30.70.100">
    <property type="match status" value="1"/>
</dbReference>
<dbReference type="GO" id="GO:0016491">
    <property type="term" value="F:oxidoreductase activity"/>
    <property type="evidence" value="ECO:0007669"/>
    <property type="project" value="TreeGrafter"/>
</dbReference>
<dbReference type="InterPro" id="IPR011008">
    <property type="entry name" value="Dimeric_a/b-barrel"/>
</dbReference>
<organism evidence="2">
    <name type="scientific">Alexandrium andersonii</name>
    <dbReference type="NCBI Taxonomy" id="327968"/>
    <lineage>
        <taxon>Eukaryota</taxon>
        <taxon>Sar</taxon>
        <taxon>Alveolata</taxon>
        <taxon>Dinophyceae</taxon>
        <taxon>Gonyaulacales</taxon>
        <taxon>Pyrocystaceae</taxon>
        <taxon>Alexandrium</taxon>
    </lineage>
</organism>
<accession>A0A7S2CEL7</accession>
<dbReference type="GO" id="GO:0005829">
    <property type="term" value="C:cytosol"/>
    <property type="evidence" value="ECO:0007669"/>
    <property type="project" value="TreeGrafter"/>
</dbReference>
<name>A0A7S2CEL7_9DINO</name>
<dbReference type="SUPFAM" id="SSF54909">
    <property type="entry name" value="Dimeric alpha+beta barrel"/>
    <property type="match status" value="1"/>
</dbReference>
<dbReference type="PANTHER" id="PTHR33336:SF1">
    <property type="entry name" value="(4S)-4-HYDROXY-5-PHOSPHONOOXYPENTANE-2,3-DIONE ISOMERASE"/>
    <property type="match status" value="1"/>
</dbReference>
<dbReference type="PANTHER" id="PTHR33336">
    <property type="entry name" value="QUINOL MONOOXYGENASE YGIN-RELATED"/>
    <property type="match status" value="1"/>
</dbReference>
<dbReference type="PROSITE" id="PS51725">
    <property type="entry name" value="ABM"/>
    <property type="match status" value="1"/>
</dbReference>
<dbReference type="EMBL" id="HBGQ01035331">
    <property type="protein sequence ID" value="CAD9423035.1"/>
    <property type="molecule type" value="Transcribed_RNA"/>
</dbReference>
<evidence type="ECO:0000259" key="1">
    <source>
        <dbReference type="PROSITE" id="PS51725"/>
    </source>
</evidence>
<proteinExistence type="predicted"/>
<feature type="domain" description="ABM" evidence="1">
    <location>
        <begin position="9"/>
        <end position="100"/>
    </location>
</feature>
<sequence length="115" mass="12817">MTIGGPVDSAVLVTVVIKEDRVEDFLKAMEDDVTKSRTDQDPGCARFDLLRDRDQANKFVFYEAYKDDEAAAFHKTTAHYNSWAEFKKSGGVESQTVAKVATSTIEGGWAFDTRT</sequence>
<gene>
    <name evidence="2" type="ORF">AAND1436_LOCUS17407</name>
</gene>
<dbReference type="InterPro" id="IPR050744">
    <property type="entry name" value="AI-2_Isomerase_LsrG"/>
</dbReference>
<evidence type="ECO:0000313" key="2">
    <source>
        <dbReference type="EMBL" id="CAD9423035.1"/>
    </source>
</evidence>
<dbReference type="AlphaFoldDB" id="A0A7S2CEL7"/>
<dbReference type="Pfam" id="PF03992">
    <property type="entry name" value="ABM"/>
    <property type="match status" value="1"/>
</dbReference>